<sequence length="91" mass="10571">MGQRERLCTNSQTWLETLMWHVAAFKCVFFIVQSNLIETKSCDYPWGTKILPMIEFESILVLVWMVDTGKLPAGLETADYTWATPCFRQAY</sequence>
<organism evidence="1 2">
    <name type="scientific">Araneus ventricosus</name>
    <name type="common">Orbweaver spider</name>
    <name type="synonym">Epeira ventricosa</name>
    <dbReference type="NCBI Taxonomy" id="182803"/>
    <lineage>
        <taxon>Eukaryota</taxon>
        <taxon>Metazoa</taxon>
        <taxon>Ecdysozoa</taxon>
        <taxon>Arthropoda</taxon>
        <taxon>Chelicerata</taxon>
        <taxon>Arachnida</taxon>
        <taxon>Araneae</taxon>
        <taxon>Araneomorphae</taxon>
        <taxon>Entelegynae</taxon>
        <taxon>Araneoidea</taxon>
        <taxon>Araneidae</taxon>
        <taxon>Araneus</taxon>
    </lineage>
</organism>
<name>A0A4Y2SPF9_ARAVE</name>
<dbReference type="EMBL" id="BGPR01022602">
    <property type="protein sequence ID" value="GBN89069.1"/>
    <property type="molecule type" value="Genomic_DNA"/>
</dbReference>
<accession>A0A4Y2SPF9</accession>
<evidence type="ECO:0000313" key="2">
    <source>
        <dbReference type="Proteomes" id="UP000499080"/>
    </source>
</evidence>
<reference evidence="1 2" key="1">
    <citation type="journal article" date="2019" name="Sci. Rep.">
        <title>Orb-weaving spider Araneus ventricosus genome elucidates the spidroin gene catalogue.</title>
        <authorList>
            <person name="Kono N."/>
            <person name="Nakamura H."/>
            <person name="Ohtoshi R."/>
            <person name="Moran D.A.P."/>
            <person name="Shinohara A."/>
            <person name="Yoshida Y."/>
            <person name="Fujiwara M."/>
            <person name="Mori M."/>
            <person name="Tomita M."/>
            <person name="Arakawa K."/>
        </authorList>
    </citation>
    <scope>NUCLEOTIDE SEQUENCE [LARGE SCALE GENOMIC DNA]</scope>
</reference>
<gene>
    <name evidence="1" type="ORF">AVEN_8185_1</name>
</gene>
<comment type="caution">
    <text evidence="1">The sequence shown here is derived from an EMBL/GenBank/DDBJ whole genome shotgun (WGS) entry which is preliminary data.</text>
</comment>
<dbReference type="AlphaFoldDB" id="A0A4Y2SPF9"/>
<protein>
    <submittedName>
        <fullName evidence="1">Uncharacterized protein</fullName>
    </submittedName>
</protein>
<evidence type="ECO:0000313" key="1">
    <source>
        <dbReference type="EMBL" id="GBN89069.1"/>
    </source>
</evidence>
<proteinExistence type="predicted"/>
<keyword evidence="2" id="KW-1185">Reference proteome</keyword>
<dbReference type="Proteomes" id="UP000499080">
    <property type="component" value="Unassembled WGS sequence"/>
</dbReference>